<proteinExistence type="predicted"/>
<dbReference type="SUPFAM" id="SSF47384">
    <property type="entry name" value="Homodimeric domain of signal transducing histidine kinase"/>
    <property type="match status" value="1"/>
</dbReference>
<dbReference type="FunFam" id="1.10.287.130:FF:000001">
    <property type="entry name" value="Two-component sensor histidine kinase"/>
    <property type="match status" value="1"/>
</dbReference>
<dbReference type="InterPro" id="IPR005467">
    <property type="entry name" value="His_kinase_dom"/>
</dbReference>
<dbReference type="SMART" id="SM00388">
    <property type="entry name" value="HisKA"/>
    <property type="match status" value="1"/>
</dbReference>
<dbReference type="InterPro" id="IPR003661">
    <property type="entry name" value="HisK_dim/P_dom"/>
</dbReference>
<evidence type="ECO:0000256" key="4">
    <source>
        <dbReference type="ARBA" id="ARBA00022553"/>
    </source>
</evidence>
<dbReference type="Pfam" id="PF00512">
    <property type="entry name" value="HisKA"/>
    <property type="match status" value="1"/>
</dbReference>
<dbReference type="GO" id="GO:0000155">
    <property type="term" value="F:phosphorelay sensor kinase activity"/>
    <property type="evidence" value="ECO:0007669"/>
    <property type="project" value="InterPro"/>
</dbReference>
<dbReference type="Gene3D" id="3.30.565.10">
    <property type="entry name" value="Histidine kinase-like ATPase, C-terminal domain"/>
    <property type="match status" value="1"/>
</dbReference>
<keyword evidence="9" id="KW-1133">Transmembrane helix</keyword>
<dbReference type="CDD" id="cd00075">
    <property type="entry name" value="HATPase"/>
    <property type="match status" value="1"/>
</dbReference>
<dbReference type="Gene3D" id="1.10.287.130">
    <property type="match status" value="1"/>
</dbReference>
<dbReference type="Gene3D" id="6.10.340.10">
    <property type="match status" value="1"/>
</dbReference>
<evidence type="ECO:0000256" key="7">
    <source>
        <dbReference type="ARBA" id="ARBA00023012"/>
    </source>
</evidence>
<dbReference type="EC" id="2.7.13.3" evidence="3"/>
<reference evidence="12" key="1">
    <citation type="journal article" date="2021" name="PeerJ">
        <title>Extensive microbial diversity within the chicken gut microbiome revealed by metagenomics and culture.</title>
        <authorList>
            <person name="Gilroy R."/>
            <person name="Ravi A."/>
            <person name="Getino M."/>
            <person name="Pursley I."/>
            <person name="Horton D.L."/>
            <person name="Alikhan N.F."/>
            <person name="Baker D."/>
            <person name="Gharbi K."/>
            <person name="Hall N."/>
            <person name="Watson M."/>
            <person name="Adriaenssens E.M."/>
            <person name="Foster-Nyarko E."/>
            <person name="Jarju S."/>
            <person name="Secka A."/>
            <person name="Antonio M."/>
            <person name="Oren A."/>
            <person name="Chaudhuri R.R."/>
            <person name="La Ragione R."/>
            <person name="Hildebrand F."/>
            <person name="Pallen M.J."/>
        </authorList>
    </citation>
    <scope>NUCLEOTIDE SEQUENCE</scope>
    <source>
        <strain evidence="12">CHK33-5263</strain>
    </source>
</reference>
<sequence length="353" mass="38004">MKGTSPKKRTNRAMRRALAGFFVQFVLVACIITVAVFAAEAVDARFGENVAAKSAVMLVVVVFLALLTTVVEHLRRKIAARPVERICAAAKQLAAGDFSVQQEPVHAYGAYDAFDEAMEALNAVAAELRQADESRSGFISNVSHELKTPLAVIQSYASALPGAKDEATRAAYCETIVGAAKRLTALVQNVLRLNRLEHHGIRAEFASLRLDELLARCILAFEEQVEQKGLELSCELAEVTVRSDESCLEIVWNNLLSNAVKFTSEGTISVTLRREGDNAVVTVSDTGCGMSAETGKHIFEKFYQGDTSHAAEGNGLGLALVRQVIDLLGGEIAVESAPQKGSTFRVTLYGACV</sequence>
<dbReference type="InterPro" id="IPR003660">
    <property type="entry name" value="HAMP_dom"/>
</dbReference>
<dbReference type="CDD" id="cd00082">
    <property type="entry name" value="HisKA"/>
    <property type="match status" value="1"/>
</dbReference>
<evidence type="ECO:0000259" key="10">
    <source>
        <dbReference type="PROSITE" id="PS50109"/>
    </source>
</evidence>
<dbReference type="InterPro" id="IPR003594">
    <property type="entry name" value="HATPase_dom"/>
</dbReference>
<keyword evidence="6 12" id="KW-0418">Kinase</keyword>
<dbReference type="Pfam" id="PF02518">
    <property type="entry name" value="HATPase_c"/>
    <property type="match status" value="1"/>
</dbReference>
<dbReference type="PANTHER" id="PTHR43711">
    <property type="entry name" value="TWO-COMPONENT HISTIDINE KINASE"/>
    <property type="match status" value="1"/>
</dbReference>
<dbReference type="InterPro" id="IPR036097">
    <property type="entry name" value="HisK_dim/P_sf"/>
</dbReference>
<accession>A0A9D2IVX9</accession>
<dbReference type="AlphaFoldDB" id="A0A9D2IVX9"/>
<evidence type="ECO:0000256" key="2">
    <source>
        <dbReference type="ARBA" id="ARBA00004370"/>
    </source>
</evidence>
<keyword evidence="4" id="KW-0597">Phosphoprotein</keyword>
<organism evidence="12 13">
    <name type="scientific">Candidatus Gallimonas intestinigallinarum</name>
    <dbReference type="NCBI Taxonomy" id="2838604"/>
    <lineage>
        <taxon>Bacteria</taxon>
        <taxon>Bacillati</taxon>
        <taxon>Bacillota</taxon>
        <taxon>Clostridia</taxon>
        <taxon>Candidatus Gallimonas</taxon>
    </lineage>
</organism>
<protein>
    <recommendedName>
        <fullName evidence="3">histidine kinase</fullName>
        <ecNumber evidence="3">2.7.13.3</ecNumber>
    </recommendedName>
</protein>
<feature type="domain" description="Histidine kinase" evidence="10">
    <location>
        <begin position="141"/>
        <end position="352"/>
    </location>
</feature>
<feature type="domain" description="HAMP" evidence="11">
    <location>
        <begin position="77"/>
        <end position="133"/>
    </location>
</feature>
<evidence type="ECO:0000256" key="6">
    <source>
        <dbReference type="ARBA" id="ARBA00022777"/>
    </source>
</evidence>
<keyword evidence="5" id="KW-0808">Transferase</keyword>
<dbReference type="EMBL" id="DXBS01000130">
    <property type="protein sequence ID" value="HIZ25201.1"/>
    <property type="molecule type" value="Genomic_DNA"/>
</dbReference>
<dbReference type="InterPro" id="IPR004358">
    <property type="entry name" value="Sig_transdc_His_kin-like_C"/>
</dbReference>
<dbReference type="PROSITE" id="PS51257">
    <property type="entry name" value="PROKAR_LIPOPROTEIN"/>
    <property type="match status" value="1"/>
</dbReference>
<evidence type="ECO:0000313" key="12">
    <source>
        <dbReference type="EMBL" id="HIZ25201.1"/>
    </source>
</evidence>
<reference evidence="12" key="2">
    <citation type="submission" date="2021-04" db="EMBL/GenBank/DDBJ databases">
        <authorList>
            <person name="Gilroy R."/>
        </authorList>
    </citation>
    <scope>NUCLEOTIDE SEQUENCE</scope>
    <source>
        <strain evidence="12">CHK33-5263</strain>
    </source>
</reference>
<evidence type="ECO:0000313" key="13">
    <source>
        <dbReference type="Proteomes" id="UP000824044"/>
    </source>
</evidence>
<dbReference type="PROSITE" id="PS50885">
    <property type="entry name" value="HAMP"/>
    <property type="match status" value="1"/>
</dbReference>
<dbReference type="InterPro" id="IPR036890">
    <property type="entry name" value="HATPase_C_sf"/>
</dbReference>
<dbReference type="Proteomes" id="UP000824044">
    <property type="component" value="Unassembled WGS sequence"/>
</dbReference>
<dbReference type="PRINTS" id="PR00344">
    <property type="entry name" value="BCTRLSENSOR"/>
</dbReference>
<evidence type="ECO:0000259" key="11">
    <source>
        <dbReference type="PROSITE" id="PS50885"/>
    </source>
</evidence>
<gene>
    <name evidence="12" type="ORF">H9812_07045</name>
</gene>
<dbReference type="FunFam" id="3.30.565.10:FF:000006">
    <property type="entry name" value="Sensor histidine kinase WalK"/>
    <property type="match status" value="1"/>
</dbReference>
<keyword evidence="8 9" id="KW-0472">Membrane</keyword>
<comment type="subcellular location">
    <subcellularLocation>
        <location evidence="2">Membrane</location>
    </subcellularLocation>
</comment>
<evidence type="ECO:0000256" key="5">
    <source>
        <dbReference type="ARBA" id="ARBA00022679"/>
    </source>
</evidence>
<evidence type="ECO:0000256" key="8">
    <source>
        <dbReference type="ARBA" id="ARBA00023136"/>
    </source>
</evidence>
<evidence type="ECO:0000256" key="1">
    <source>
        <dbReference type="ARBA" id="ARBA00000085"/>
    </source>
</evidence>
<feature type="transmembrane region" description="Helical" evidence="9">
    <location>
        <begin position="51"/>
        <end position="71"/>
    </location>
</feature>
<evidence type="ECO:0000256" key="3">
    <source>
        <dbReference type="ARBA" id="ARBA00012438"/>
    </source>
</evidence>
<keyword evidence="7" id="KW-0902">Two-component regulatory system</keyword>
<dbReference type="PROSITE" id="PS50109">
    <property type="entry name" value="HIS_KIN"/>
    <property type="match status" value="1"/>
</dbReference>
<dbReference type="SUPFAM" id="SSF55874">
    <property type="entry name" value="ATPase domain of HSP90 chaperone/DNA topoisomerase II/histidine kinase"/>
    <property type="match status" value="1"/>
</dbReference>
<dbReference type="InterPro" id="IPR050736">
    <property type="entry name" value="Sensor_HK_Regulatory"/>
</dbReference>
<keyword evidence="9" id="KW-0812">Transmembrane</keyword>
<evidence type="ECO:0000256" key="9">
    <source>
        <dbReference type="SAM" id="Phobius"/>
    </source>
</evidence>
<dbReference type="GO" id="GO:0016020">
    <property type="term" value="C:membrane"/>
    <property type="evidence" value="ECO:0007669"/>
    <property type="project" value="UniProtKB-SubCell"/>
</dbReference>
<dbReference type="SMART" id="SM00387">
    <property type="entry name" value="HATPase_c"/>
    <property type="match status" value="1"/>
</dbReference>
<name>A0A9D2IVX9_9FIRM</name>
<dbReference type="PANTHER" id="PTHR43711:SF1">
    <property type="entry name" value="HISTIDINE KINASE 1"/>
    <property type="match status" value="1"/>
</dbReference>
<comment type="caution">
    <text evidence="12">The sequence shown here is derived from an EMBL/GenBank/DDBJ whole genome shotgun (WGS) entry which is preliminary data.</text>
</comment>
<comment type="catalytic activity">
    <reaction evidence="1">
        <text>ATP + protein L-histidine = ADP + protein N-phospho-L-histidine.</text>
        <dbReference type="EC" id="2.7.13.3"/>
    </reaction>
</comment>